<dbReference type="InterPro" id="IPR008772">
    <property type="entry name" value="Phosphonate_metab_PhnH"/>
</dbReference>
<reference evidence="2" key="4">
    <citation type="submission" date="2024-05" db="EMBL/GenBank/DDBJ databases">
        <title>Identification of Pectobacterium versatile causing blackleg of potato from New York State with a whole genome sequencing approach.</title>
        <authorList>
            <person name="Ma X."/>
            <person name="Swingle B."/>
        </authorList>
    </citation>
    <scope>NUCLEOTIDE SEQUENCE</scope>
    <source>
        <strain evidence="2">NY1588A</strain>
    </source>
</reference>
<dbReference type="InterPro" id="IPR038058">
    <property type="entry name" value="PhnH-like_sp"/>
</dbReference>
<dbReference type="EMBL" id="WABS01000047">
    <property type="protein sequence ID" value="MBI0556544.1"/>
    <property type="molecule type" value="Genomic_DNA"/>
</dbReference>
<dbReference type="RefSeq" id="WP_012822339.1">
    <property type="nucleotide sequence ID" value="NC_017845.1"/>
</dbReference>
<evidence type="ECO:0000313" key="3">
    <source>
        <dbReference type="Proteomes" id="UP000008044"/>
    </source>
</evidence>
<evidence type="ECO:0000313" key="2">
    <source>
        <dbReference type="EMBL" id="MBI0556544.1"/>
    </source>
</evidence>
<sequence length="193" mass="21062">MTTMTGFAHPVFGTQLCFRKIVKAMSEPGSLVTVPNVSGLETMSSATAATLLTLTSHTTPLFIDPKIGNPLLLRTLCLHTNVPITTVFEEAYFVLLSGNRFSYDLMALSCGSEVEPEKSTTIILEVEGMHDGPCLKLTGPGIKTHRIISPRLPGSIRHYLCNRPHAFPTGLDFLFTSGKKLFAIPRSTHVEEC</sequence>
<gene>
    <name evidence="2" type="primary">phnH</name>
    <name evidence="1" type="ordered locus">W5S_0594</name>
    <name evidence="2" type="ORF">F6Q06_18920</name>
</gene>
<evidence type="ECO:0000313" key="1">
    <source>
        <dbReference type="EMBL" id="AFI88720.1"/>
    </source>
</evidence>
<dbReference type="KEGG" id="pec:W5S_0594"/>
<keyword evidence="1" id="KW-0456">Lyase</keyword>
<dbReference type="Proteomes" id="UP000008044">
    <property type="component" value="Chromosome"/>
</dbReference>
<dbReference type="SUPFAM" id="SSF159709">
    <property type="entry name" value="PhnH-like"/>
    <property type="match status" value="1"/>
</dbReference>
<dbReference type="PATRIC" id="fig|1166016.3.peg.595"/>
<reference evidence="1" key="2">
    <citation type="submission" date="2012-03" db="EMBL/GenBank/DDBJ databases">
        <authorList>
            <person name="Koskinen P."/>
            <person name="Laine P."/>
            <person name="Niemi O."/>
            <person name="Nykyri J."/>
            <person name="Harjunpaa H."/>
            <person name="Auvinen P."/>
            <person name="Paulin L."/>
            <person name="Pirhonen M."/>
            <person name="Palva T."/>
            <person name="Holm L."/>
        </authorList>
    </citation>
    <scope>NUCLEOTIDE SEQUENCE</scope>
    <source>
        <strain evidence="1">SCC3193</strain>
    </source>
</reference>
<protein>
    <submittedName>
        <fullName evidence="1">Phosphonate C-P lyase system protein PhnH</fullName>
    </submittedName>
</protein>
<dbReference type="Proteomes" id="UP001194579">
    <property type="component" value="Unassembled WGS sequence"/>
</dbReference>
<dbReference type="eggNOG" id="COG3625">
    <property type="taxonomic scope" value="Bacteria"/>
</dbReference>
<dbReference type="AlphaFoldDB" id="A0A0H3I4D2"/>
<dbReference type="NCBIfam" id="TIGR03292">
    <property type="entry name" value="PhnH_redo"/>
    <property type="match status" value="1"/>
</dbReference>
<dbReference type="HOGENOM" id="CLU_115317_1_0_6"/>
<evidence type="ECO:0000313" key="4">
    <source>
        <dbReference type="Proteomes" id="UP001194579"/>
    </source>
</evidence>
<reference evidence="1 3" key="1">
    <citation type="journal article" date="2012" name="J. Bacteriol.">
        <title>Genome sequence of Pectobacterium sp. strain SCC3193.</title>
        <authorList>
            <person name="Koskinen J.P."/>
            <person name="Laine P."/>
            <person name="Niemi O."/>
            <person name="Nykyri J."/>
            <person name="Harjunpaa H."/>
            <person name="Auvinen P."/>
            <person name="Paulin L."/>
            <person name="Pirhonen M."/>
            <person name="Palva T."/>
            <person name="Holm L."/>
        </authorList>
    </citation>
    <scope>NUCLEOTIDE SEQUENCE [LARGE SCALE GENOMIC DNA]</scope>
    <source>
        <strain evidence="1 3">SCC3193</strain>
    </source>
</reference>
<dbReference type="OMA" id="REWITFH"/>
<organism evidence="1 3">
    <name type="scientific">Pectobacterium parmentieri</name>
    <dbReference type="NCBI Taxonomy" id="1905730"/>
    <lineage>
        <taxon>Bacteria</taxon>
        <taxon>Pseudomonadati</taxon>
        <taxon>Pseudomonadota</taxon>
        <taxon>Gammaproteobacteria</taxon>
        <taxon>Enterobacterales</taxon>
        <taxon>Pectobacteriaceae</taxon>
        <taxon>Pectobacterium</taxon>
    </lineage>
</organism>
<dbReference type="PIRSF" id="PIRSF020680">
    <property type="entry name" value="PhnH"/>
    <property type="match status" value="1"/>
</dbReference>
<keyword evidence="4" id="KW-1185">Reference proteome</keyword>
<dbReference type="STRING" id="1905730.W5S_0594"/>
<dbReference type="GO" id="GO:0016829">
    <property type="term" value="F:lyase activity"/>
    <property type="evidence" value="ECO:0007669"/>
    <property type="project" value="UniProtKB-KW"/>
</dbReference>
<accession>A0A0H3I4D2</accession>
<dbReference type="Pfam" id="PF05845">
    <property type="entry name" value="PhnH"/>
    <property type="match status" value="1"/>
</dbReference>
<name>A0A0H3I4D2_PECPM</name>
<reference evidence="4" key="3">
    <citation type="submission" date="2023-07" db="EMBL/GenBank/DDBJ databases">
        <title>Identification of Pectobacterium versatile causing blackleg of potato from New York State with a whole genome sequencing approach.</title>
        <authorList>
            <person name="Ma X."/>
            <person name="Swingle B."/>
        </authorList>
    </citation>
    <scope>NUCLEOTIDE SEQUENCE [LARGE SCALE GENOMIC DNA]</scope>
    <source>
        <strain evidence="4">NY1588A</strain>
    </source>
</reference>
<proteinExistence type="predicted"/>
<dbReference type="EMBL" id="CP003415">
    <property type="protein sequence ID" value="AFI88720.1"/>
    <property type="molecule type" value="Genomic_DNA"/>
</dbReference>
<dbReference type="GO" id="GO:0019634">
    <property type="term" value="P:organic phosphonate metabolic process"/>
    <property type="evidence" value="ECO:0007669"/>
    <property type="project" value="InterPro"/>
</dbReference>
<dbReference type="Gene3D" id="3.40.50.11310">
    <property type="entry name" value="Bacterial phosphonate metabolism protein PhnH"/>
    <property type="match status" value="1"/>
</dbReference>